<dbReference type="RefSeq" id="WP_046996714.1">
    <property type="nucleotide sequence ID" value="NZ_JAIQ01000094.1"/>
</dbReference>
<dbReference type="InterPro" id="IPR019734">
    <property type="entry name" value="TPR_rpt"/>
</dbReference>
<dbReference type="PROSITE" id="PS50005">
    <property type="entry name" value="TPR"/>
    <property type="match status" value="1"/>
</dbReference>
<evidence type="ECO:0000256" key="1">
    <source>
        <dbReference type="PROSITE-ProRule" id="PRU00339"/>
    </source>
</evidence>
<gene>
    <name evidence="2" type="ORF">AA20_06395</name>
</gene>
<dbReference type="Proteomes" id="UP000035514">
    <property type="component" value="Unassembled WGS sequence"/>
</dbReference>
<organism evidence="2 3">
    <name type="scientific">Aliarcobacter butzleri L348</name>
    <dbReference type="NCBI Taxonomy" id="1447256"/>
    <lineage>
        <taxon>Bacteria</taxon>
        <taxon>Pseudomonadati</taxon>
        <taxon>Campylobacterota</taxon>
        <taxon>Epsilonproteobacteria</taxon>
        <taxon>Campylobacterales</taxon>
        <taxon>Arcobacteraceae</taxon>
        <taxon>Aliarcobacter</taxon>
    </lineage>
</organism>
<name>A0A0G9K1P6_9BACT</name>
<sequence>MPSYKKIIIFCLFLTTIFIGCSIKDSNLENKEHTNNFRKVEIKNFDLENYYIMYALELEEQKMYINARDMYIKLFENTNNYEYFVKYLAITTQLGEYDLVKQQVSKYLLENIKEEEIILRLYSYSLFKLNEIDKATQNAKILAKKYENAMNYELLATIYLANKDFRNAHDSFENALKFEDSSGIVVTLASLEFFQLNEKEEAIERLKKYIPKSEYDFNLSLQFLAFYEDLNQKDKIVEFLKEMFVYYKKSDNELLLNKTKALFWKYVDKNVAISFWEEQKEEDEFLLNFYRTTNQIDKAYDLLTKLYKNTNNIDFLAQQAIIEFETAKDKKSVLKDVVSKFDIVIKNSSYHIYQNYFAYILIDYDINISRGLDLVKKALEQEPSNIAYLDTLAWGEYKAKNCKEAYYWMKQIVDEVGLEDSEIKLHWEKIQECKK</sequence>
<dbReference type="PATRIC" id="fig|1447256.3.peg.1247"/>
<comment type="caution">
    <text evidence="2">The sequence shown here is derived from an EMBL/GenBank/DDBJ whole genome shotgun (WGS) entry which is preliminary data.</text>
</comment>
<dbReference type="EMBL" id="JAIQ01000094">
    <property type="protein sequence ID" value="KLD99744.1"/>
    <property type="molecule type" value="Genomic_DNA"/>
</dbReference>
<feature type="repeat" description="TPR" evidence="1">
    <location>
        <begin position="149"/>
        <end position="182"/>
    </location>
</feature>
<keyword evidence="1" id="KW-0802">TPR repeat</keyword>
<dbReference type="InterPro" id="IPR011990">
    <property type="entry name" value="TPR-like_helical_dom_sf"/>
</dbReference>
<accession>A0A0G9K1P6</accession>
<dbReference type="SUPFAM" id="SSF48452">
    <property type="entry name" value="TPR-like"/>
    <property type="match status" value="1"/>
</dbReference>
<reference evidence="2 3" key="1">
    <citation type="submission" date="2014-01" db="EMBL/GenBank/DDBJ databases">
        <title>Development of a Comparative Genomic Fingerprinting Assay for High Resolution Genotyping of Arcobacter butzleri.</title>
        <authorList>
            <person name="Webb A.L."/>
            <person name="Inglis G.D."/>
            <person name="Kruczkiewicz P."/>
            <person name="Selinger L.B."/>
            <person name="Taboada E.N."/>
        </authorList>
    </citation>
    <scope>NUCLEOTIDE SEQUENCE [LARGE SCALE GENOMIC DNA]</scope>
    <source>
        <strain evidence="2 3">L348</strain>
    </source>
</reference>
<dbReference type="AlphaFoldDB" id="A0A0G9K1P6"/>
<evidence type="ECO:0000313" key="3">
    <source>
        <dbReference type="Proteomes" id="UP000035514"/>
    </source>
</evidence>
<proteinExistence type="predicted"/>
<dbReference type="PROSITE" id="PS51257">
    <property type="entry name" value="PROKAR_LIPOPROTEIN"/>
    <property type="match status" value="1"/>
</dbReference>
<protein>
    <submittedName>
        <fullName evidence="2">Uncharacterized protein</fullName>
    </submittedName>
</protein>
<dbReference type="Gene3D" id="1.25.40.10">
    <property type="entry name" value="Tetratricopeptide repeat domain"/>
    <property type="match status" value="1"/>
</dbReference>
<evidence type="ECO:0000313" key="2">
    <source>
        <dbReference type="EMBL" id="KLD99744.1"/>
    </source>
</evidence>